<name>A0ACC8EP31_9PEZI</name>
<sequence length="302" mass="33825">MDENPLRLQTCPLGEFKRPTPLVLIHDSGGTTFSYFRLGSLNRDVWAIHDPHFATAEPWKGGFDEIAEHYINLIERAGIRGSILLGGWSLGGYLSLAIAHKLVAVTAPSFTVIGILLIDSPFHIPMCKLPPCGPDPDITGLPELVRKSFDNYDILLDKWELPQWTIPAFQGKTIYFTVVDKSFAVPDGRILHKPLGQDWRDVKTRSFEHGTAISEQSIELPPAVMVRCAWPTPIDTSSKEPCHVDRFRHETLLGWDGNYPNFIKAAIDTDTHHFNIFESPNVKTLTVQLNECFGILDSLQVA</sequence>
<protein>
    <submittedName>
        <fullName evidence="1">Uncharacterized protein</fullName>
    </submittedName>
</protein>
<evidence type="ECO:0000313" key="2">
    <source>
        <dbReference type="Proteomes" id="UP000250078"/>
    </source>
</evidence>
<organism evidence="1 2">
    <name type="scientific">Cenococcum geophilum 1.58</name>
    <dbReference type="NCBI Taxonomy" id="794803"/>
    <lineage>
        <taxon>Eukaryota</taxon>
        <taxon>Fungi</taxon>
        <taxon>Dikarya</taxon>
        <taxon>Ascomycota</taxon>
        <taxon>Pezizomycotina</taxon>
        <taxon>Dothideomycetes</taxon>
        <taxon>Pleosporomycetidae</taxon>
        <taxon>Gloniales</taxon>
        <taxon>Gloniaceae</taxon>
        <taxon>Cenococcum</taxon>
    </lineage>
</organism>
<gene>
    <name evidence="1" type="ORF">K441DRAFT_621898</name>
</gene>
<proteinExistence type="predicted"/>
<keyword evidence="2" id="KW-1185">Reference proteome</keyword>
<accession>A0ACC8EP31</accession>
<dbReference type="Proteomes" id="UP000250078">
    <property type="component" value="Unassembled WGS sequence"/>
</dbReference>
<reference evidence="1 2" key="1">
    <citation type="journal article" date="2016" name="Nat. Commun.">
        <title>Ectomycorrhizal ecology is imprinted in the genome of the dominant symbiotic fungus Cenococcum geophilum.</title>
        <authorList>
            <consortium name="DOE Joint Genome Institute"/>
            <person name="Peter M."/>
            <person name="Kohler A."/>
            <person name="Ohm R.A."/>
            <person name="Kuo A."/>
            <person name="Krutzmann J."/>
            <person name="Morin E."/>
            <person name="Arend M."/>
            <person name="Barry K.W."/>
            <person name="Binder M."/>
            <person name="Choi C."/>
            <person name="Clum A."/>
            <person name="Copeland A."/>
            <person name="Grisel N."/>
            <person name="Haridas S."/>
            <person name="Kipfer T."/>
            <person name="LaButti K."/>
            <person name="Lindquist E."/>
            <person name="Lipzen A."/>
            <person name="Maire R."/>
            <person name="Meier B."/>
            <person name="Mihaltcheva S."/>
            <person name="Molinier V."/>
            <person name="Murat C."/>
            <person name="Poggeler S."/>
            <person name="Quandt C.A."/>
            <person name="Sperisen C."/>
            <person name="Tritt A."/>
            <person name="Tisserant E."/>
            <person name="Crous P.W."/>
            <person name="Henrissat B."/>
            <person name="Nehls U."/>
            <person name="Egli S."/>
            <person name="Spatafora J.W."/>
            <person name="Grigoriev I.V."/>
            <person name="Martin F.M."/>
        </authorList>
    </citation>
    <scope>NUCLEOTIDE SEQUENCE [LARGE SCALE GENOMIC DNA]</scope>
    <source>
        <strain evidence="1 2">1.58</strain>
    </source>
</reference>
<dbReference type="EMBL" id="KV748249">
    <property type="protein sequence ID" value="OCK88123.1"/>
    <property type="molecule type" value="Genomic_DNA"/>
</dbReference>
<evidence type="ECO:0000313" key="1">
    <source>
        <dbReference type="EMBL" id="OCK88123.1"/>
    </source>
</evidence>